<dbReference type="GO" id="GO:0006310">
    <property type="term" value="P:DNA recombination"/>
    <property type="evidence" value="ECO:0007669"/>
    <property type="project" value="UniProtKB-KW"/>
</dbReference>
<dbReference type="GO" id="GO:0015074">
    <property type="term" value="P:DNA integration"/>
    <property type="evidence" value="ECO:0007669"/>
    <property type="project" value="InterPro"/>
</dbReference>
<gene>
    <name evidence="5" type="ORF">BC343_16530</name>
</gene>
<dbReference type="AlphaFoldDB" id="A0A1S9P849"/>
<dbReference type="SUPFAM" id="SSF56349">
    <property type="entry name" value="DNA breaking-rejoining enzymes"/>
    <property type="match status" value="1"/>
</dbReference>
<name>A0A1S9P849_9SPHI</name>
<evidence type="ECO:0000313" key="6">
    <source>
        <dbReference type="Proteomes" id="UP000189739"/>
    </source>
</evidence>
<dbReference type="InterPro" id="IPR002104">
    <property type="entry name" value="Integrase_catalytic"/>
</dbReference>
<sequence length="440" mass="49763">MSTFKHTVKFVLQQTAQPAKLTPLRCFVRYNNDRAVFPSGETIEPRYWNVTAQAPRQIAGFTAGPKVANNLKHIKACIATAFEHLTAIHQEYPAPADLQSLVLQVIKNGGVLPGKEKRTSDLFTYIDQLISDTTTGKRVKQKGDRYSPGTVRHYNSAHGVLKRFAAHKGKASFKFNDINLDFYFDLKDFAYRVEKLTDNYFGTVVKFLKTCMNEAKYEQLHTNDQYNSKRFVKVSVDVENVYLSTEQLDILFKHDFSDQPRLEKARDLFLVGCWTGLRFSDFTNIKAKNITGDLIEIKTQKTGETVAIPIHNTVKSIMARYAGITSNSLPPAISNVKLNVYIKEVAKEAGLDMVVHIDKAKAGINYAMGKPLHELISTHTARRAFASNMFKMGIPTIVIMAVTGHKTEKAFLKYIKVTPTEKAELMREIWNRQTMRAVQA</sequence>
<keyword evidence="2" id="KW-0238">DNA-binding</keyword>
<dbReference type="Gene3D" id="1.10.443.10">
    <property type="entry name" value="Intergrase catalytic core"/>
    <property type="match status" value="1"/>
</dbReference>
<accession>A0A1S9P849</accession>
<dbReference type="GO" id="GO:0003677">
    <property type="term" value="F:DNA binding"/>
    <property type="evidence" value="ECO:0007669"/>
    <property type="project" value="UniProtKB-KW"/>
</dbReference>
<keyword evidence="3" id="KW-0233">DNA recombination</keyword>
<evidence type="ECO:0000256" key="2">
    <source>
        <dbReference type="ARBA" id="ARBA00023125"/>
    </source>
</evidence>
<dbReference type="PANTHER" id="PTHR30349">
    <property type="entry name" value="PHAGE INTEGRASE-RELATED"/>
    <property type="match status" value="1"/>
</dbReference>
<dbReference type="Gene3D" id="1.10.150.130">
    <property type="match status" value="1"/>
</dbReference>
<evidence type="ECO:0000256" key="3">
    <source>
        <dbReference type="ARBA" id="ARBA00023172"/>
    </source>
</evidence>
<dbReference type="PROSITE" id="PS51898">
    <property type="entry name" value="TYR_RECOMBINASE"/>
    <property type="match status" value="1"/>
</dbReference>
<dbReference type="Pfam" id="PF00589">
    <property type="entry name" value="Phage_integrase"/>
    <property type="match status" value="1"/>
</dbReference>
<dbReference type="STRING" id="1792845.BC343_16530"/>
<dbReference type="Proteomes" id="UP000189739">
    <property type="component" value="Unassembled WGS sequence"/>
</dbReference>
<comment type="similarity">
    <text evidence="1">Belongs to the 'phage' integrase family.</text>
</comment>
<reference evidence="5 6" key="1">
    <citation type="submission" date="2016-07" db="EMBL/GenBank/DDBJ databases">
        <title>Genomic analysis of zinc-resistant bacterium Mucilaginibacter pedocola TBZ30.</title>
        <authorList>
            <person name="Huang J."/>
            <person name="Tang J."/>
        </authorList>
    </citation>
    <scope>NUCLEOTIDE SEQUENCE [LARGE SCALE GENOMIC DNA]</scope>
    <source>
        <strain evidence="5 6">TBZ30</strain>
    </source>
</reference>
<dbReference type="InterPro" id="IPR010998">
    <property type="entry name" value="Integrase_recombinase_N"/>
</dbReference>
<keyword evidence="6" id="KW-1185">Reference proteome</keyword>
<proteinExistence type="inferred from homology"/>
<dbReference type="InterPro" id="IPR050090">
    <property type="entry name" value="Tyrosine_recombinase_XerCD"/>
</dbReference>
<dbReference type="CDD" id="cd01185">
    <property type="entry name" value="INTN1_C_like"/>
    <property type="match status" value="1"/>
</dbReference>
<dbReference type="InterPro" id="IPR025269">
    <property type="entry name" value="SAM-like_dom"/>
</dbReference>
<evidence type="ECO:0000313" key="5">
    <source>
        <dbReference type="EMBL" id="OOQ57126.1"/>
    </source>
</evidence>
<dbReference type="RefSeq" id="WP_078351000.1">
    <property type="nucleotide sequence ID" value="NZ_MBTF01000037.1"/>
</dbReference>
<protein>
    <recommendedName>
        <fullName evidence="4">Tyr recombinase domain-containing protein</fullName>
    </recommendedName>
</protein>
<dbReference type="OrthoDB" id="892893at2"/>
<dbReference type="PANTHER" id="PTHR30349:SF64">
    <property type="entry name" value="PROPHAGE INTEGRASE INTD-RELATED"/>
    <property type="match status" value="1"/>
</dbReference>
<organism evidence="5 6">
    <name type="scientific">Mucilaginibacter pedocola</name>
    <dbReference type="NCBI Taxonomy" id="1792845"/>
    <lineage>
        <taxon>Bacteria</taxon>
        <taxon>Pseudomonadati</taxon>
        <taxon>Bacteroidota</taxon>
        <taxon>Sphingobacteriia</taxon>
        <taxon>Sphingobacteriales</taxon>
        <taxon>Sphingobacteriaceae</taxon>
        <taxon>Mucilaginibacter</taxon>
    </lineage>
</organism>
<dbReference type="EMBL" id="MBTF01000037">
    <property type="protein sequence ID" value="OOQ57126.1"/>
    <property type="molecule type" value="Genomic_DNA"/>
</dbReference>
<dbReference type="InterPro" id="IPR011010">
    <property type="entry name" value="DNA_brk_join_enz"/>
</dbReference>
<dbReference type="Pfam" id="PF13102">
    <property type="entry name" value="Phage_int_SAM_5"/>
    <property type="match status" value="1"/>
</dbReference>
<evidence type="ECO:0000259" key="4">
    <source>
        <dbReference type="PROSITE" id="PS51898"/>
    </source>
</evidence>
<evidence type="ECO:0000256" key="1">
    <source>
        <dbReference type="ARBA" id="ARBA00008857"/>
    </source>
</evidence>
<dbReference type="InterPro" id="IPR013762">
    <property type="entry name" value="Integrase-like_cat_sf"/>
</dbReference>
<feature type="domain" description="Tyr recombinase" evidence="4">
    <location>
        <begin position="238"/>
        <end position="427"/>
    </location>
</feature>
<comment type="caution">
    <text evidence="5">The sequence shown here is derived from an EMBL/GenBank/DDBJ whole genome shotgun (WGS) entry which is preliminary data.</text>
</comment>